<reference evidence="16" key="1">
    <citation type="submission" date="2020-06" db="EMBL/GenBank/DDBJ databases">
        <authorList>
            <person name="Onetto C."/>
        </authorList>
    </citation>
    <scope>NUCLEOTIDE SEQUENCE</scope>
</reference>
<dbReference type="InterPro" id="IPR001806">
    <property type="entry name" value="Small_GTPase"/>
</dbReference>
<keyword evidence="5" id="KW-1003">Cell membrane</keyword>
<evidence type="ECO:0000256" key="9">
    <source>
        <dbReference type="ARBA" id="ARBA00022989"/>
    </source>
</evidence>
<keyword evidence="11" id="KW-0342">GTP-binding</keyword>
<dbReference type="SMART" id="SM00174">
    <property type="entry name" value="RHO"/>
    <property type="match status" value="1"/>
</dbReference>
<keyword evidence="12" id="KW-0472">Membrane</keyword>
<keyword evidence="6" id="KW-0812">Transmembrane</keyword>
<evidence type="ECO:0000313" key="17">
    <source>
        <dbReference type="Proteomes" id="UP000745764"/>
    </source>
</evidence>
<keyword evidence="8" id="KW-0653">Protein transport</keyword>
<comment type="function">
    <text evidence="15">Protein transport. Probably involved in vesicular traffic.</text>
</comment>
<dbReference type="SUPFAM" id="SSF52540">
    <property type="entry name" value="P-loop containing nucleoside triphosphate hydrolases"/>
    <property type="match status" value="1"/>
</dbReference>
<evidence type="ECO:0000256" key="10">
    <source>
        <dbReference type="ARBA" id="ARBA00023128"/>
    </source>
</evidence>
<dbReference type="PROSITE" id="PS51420">
    <property type="entry name" value="RHO"/>
    <property type="match status" value="1"/>
</dbReference>
<dbReference type="GO" id="GO:0015031">
    <property type="term" value="P:protein transport"/>
    <property type="evidence" value="ECO:0007669"/>
    <property type="project" value="UniProtKB-KW"/>
</dbReference>
<comment type="similarity">
    <text evidence="3">Belongs to the small GTPase superfamily. Rab family.</text>
</comment>
<keyword evidence="14" id="KW-0636">Prenylation</keyword>
<dbReference type="FunFam" id="3.40.50.300:FF:000363">
    <property type="entry name" value="Secretion related GTPase srgA"/>
    <property type="match status" value="1"/>
</dbReference>
<dbReference type="PROSITE" id="PS51419">
    <property type="entry name" value="RAB"/>
    <property type="match status" value="1"/>
</dbReference>
<evidence type="ECO:0000256" key="8">
    <source>
        <dbReference type="ARBA" id="ARBA00022927"/>
    </source>
</evidence>
<dbReference type="GO" id="GO:0005525">
    <property type="term" value="F:GTP binding"/>
    <property type="evidence" value="ECO:0007669"/>
    <property type="project" value="UniProtKB-KW"/>
</dbReference>
<name>A0A9N8PSF0_9PEZI</name>
<keyword evidence="13" id="KW-0449">Lipoprotein</keyword>
<dbReference type="InterPro" id="IPR027417">
    <property type="entry name" value="P-loop_NTPase"/>
</dbReference>
<evidence type="ECO:0000256" key="2">
    <source>
        <dbReference type="ARBA" id="ARBA00004342"/>
    </source>
</evidence>
<evidence type="ECO:0000256" key="6">
    <source>
        <dbReference type="ARBA" id="ARBA00022692"/>
    </source>
</evidence>
<dbReference type="Gene3D" id="3.40.50.300">
    <property type="entry name" value="P-loop containing nucleotide triphosphate hydrolases"/>
    <property type="match status" value="1"/>
</dbReference>
<dbReference type="CDD" id="cd01867">
    <property type="entry name" value="Rab8_Rab10_Rab13_like"/>
    <property type="match status" value="1"/>
</dbReference>
<dbReference type="GO" id="GO:0003924">
    <property type="term" value="F:GTPase activity"/>
    <property type="evidence" value="ECO:0007669"/>
    <property type="project" value="InterPro"/>
</dbReference>
<proteinExistence type="inferred from homology"/>
<dbReference type="InterPro" id="IPR005225">
    <property type="entry name" value="Small_GTP-bd"/>
</dbReference>
<comment type="subcellular location">
    <subcellularLocation>
        <location evidence="2">Cell membrane</location>
        <topology evidence="2">Lipid-anchor</topology>
        <orientation evidence="2">Cytoplasmic side</orientation>
    </subcellularLocation>
    <subcellularLocation>
        <location evidence="1">Mitochondrion membrane</location>
        <topology evidence="1">Multi-pass membrane protein</topology>
    </subcellularLocation>
</comment>
<accession>A0A9N8PSF0</accession>
<keyword evidence="10" id="KW-0496">Mitochondrion</keyword>
<evidence type="ECO:0000313" key="16">
    <source>
        <dbReference type="EMBL" id="CAD0111060.1"/>
    </source>
</evidence>
<evidence type="ECO:0000256" key="1">
    <source>
        <dbReference type="ARBA" id="ARBA00004225"/>
    </source>
</evidence>
<dbReference type="PROSITE" id="PS51421">
    <property type="entry name" value="RAS"/>
    <property type="match status" value="1"/>
</dbReference>
<dbReference type="Proteomes" id="UP000745764">
    <property type="component" value="Unassembled WGS sequence"/>
</dbReference>
<keyword evidence="17" id="KW-1185">Reference proteome</keyword>
<evidence type="ECO:0000256" key="12">
    <source>
        <dbReference type="ARBA" id="ARBA00023136"/>
    </source>
</evidence>
<dbReference type="Pfam" id="PF00071">
    <property type="entry name" value="Ras"/>
    <property type="match status" value="1"/>
</dbReference>
<dbReference type="GO" id="GO:0005886">
    <property type="term" value="C:plasma membrane"/>
    <property type="evidence" value="ECO:0007669"/>
    <property type="project" value="UniProtKB-SubCell"/>
</dbReference>
<keyword evidence="7" id="KW-0547">Nucleotide-binding</keyword>
<evidence type="ECO:0000256" key="14">
    <source>
        <dbReference type="ARBA" id="ARBA00023289"/>
    </source>
</evidence>
<dbReference type="NCBIfam" id="TIGR00231">
    <property type="entry name" value="small_GTP"/>
    <property type="match status" value="1"/>
</dbReference>
<dbReference type="AlphaFoldDB" id="A0A9N8PSF0"/>
<organism evidence="16 17">
    <name type="scientific">Aureobasidium uvarum</name>
    <dbReference type="NCBI Taxonomy" id="2773716"/>
    <lineage>
        <taxon>Eukaryota</taxon>
        <taxon>Fungi</taxon>
        <taxon>Dikarya</taxon>
        <taxon>Ascomycota</taxon>
        <taxon>Pezizomycotina</taxon>
        <taxon>Dothideomycetes</taxon>
        <taxon>Dothideomycetidae</taxon>
        <taxon>Dothideales</taxon>
        <taxon>Saccotheciaceae</taxon>
        <taxon>Aureobasidium</taxon>
    </lineage>
</organism>
<feature type="non-terminal residue" evidence="16">
    <location>
        <position position="1027"/>
    </location>
</feature>
<evidence type="ECO:0000256" key="7">
    <source>
        <dbReference type="ARBA" id="ARBA00022741"/>
    </source>
</evidence>
<dbReference type="PRINTS" id="PR00449">
    <property type="entry name" value="RASTRNSFRMNG"/>
</dbReference>
<keyword evidence="9" id="KW-1133">Transmembrane helix</keyword>
<dbReference type="EMBL" id="CAINUL010000008">
    <property type="protein sequence ID" value="CAD0111060.1"/>
    <property type="molecule type" value="Genomic_DNA"/>
</dbReference>
<dbReference type="PANTHER" id="PTHR28234">
    <property type="entry name" value="NUCLEAR CONTROL OF ATPASE PROTEIN 2"/>
    <property type="match status" value="1"/>
</dbReference>
<dbReference type="SMART" id="SM00176">
    <property type="entry name" value="RAN"/>
    <property type="match status" value="1"/>
</dbReference>
<evidence type="ECO:0000256" key="11">
    <source>
        <dbReference type="ARBA" id="ARBA00023134"/>
    </source>
</evidence>
<evidence type="ECO:0000256" key="13">
    <source>
        <dbReference type="ARBA" id="ARBA00023288"/>
    </source>
</evidence>
<comment type="caution">
    <text evidence="16">The sequence shown here is derived from an EMBL/GenBank/DDBJ whole genome shotgun (WGS) entry which is preliminary data.</text>
</comment>
<dbReference type="InterPro" id="IPR013946">
    <property type="entry name" value="NCA2-like"/>
</dbReference>
<evidence type="ECO:0000256" key="5">
    <source>
        <dbReference type="ARBA" id="ARBA00022475"/>
    </source>
</evidence>
<evidence type="ECO:0008006" key="18">
    <source>
        <dbReference type="Google" id="ProtNLM"/>
    </source>
</evidence>
<dbReference type="PANTHER" id="PTHR28234:SF1">
    <property type="entry name" value="NUCLEAR CONTROL OF ATPASE PROTEIN 2"/>
    <property type="match status" value="1"/>
</dbReference>
<evidence type="ECO:0000256" key="15">
    <source>
        <dbReference type="ARBA" id="ARBA00025673"/>
    </source>
</evidence>
<dbReference type="SMART" id="SM00173">
    <property type="entry name" value="RAS"/>
    <property type="match status" value="1"/>
</dbReference>
<evidence type="ECO:0000256" key="3">
    <source>
        <dbReference type="ARBA" id="ARBA00006270"/>
    </source>
</evidence>
<dbReference type="GO" id="GO:0005741">
    <property type="term" value="C:mitochondrial outer membrane"/>
    <property type="evidence" value="ECO:0007669"/>
    <property type="project" value="TreeGrafter"/>
</dbReference>
<feature type="non-terminal residue" evidence="16">
    <location>
        <position position="1"/>
    </location>
</feature>
<keyword evidence="4" id="KW-0813">Transport</keyword>
<gene>
    <name evidence="16" type="ORF">AWRI4620_LOCUS5315</name>
</gene>
<sequence length="1027" mass="113521">QVRRVDSQIDRLQLNAPPPVGPINVTGDDQHFPSDRAEHLQSLVKSLSITPSSRNPLLSASQIHHYLTRAQISLPNEGEDLSAQKHDGEYEQELAWLLVAKATVQVYGLILSRLLDETVALADDVWYWDQVLASQQATALYSIQTAPLRLAEWSNYVWADVRRRSADFSIRGAGAEAQQGLTARWSEFYGLVKEVVREKSVKEMRNRVVSPVARVRGSVRQKQNELKRCRLRGANALGVLLGEGLMNENMHGEGFATPSGTQGRDKWKASVARNVALMDAVLAKVNEEELAVDKFDAAIAAATDDDPLYDVEVYTQDNGETSGSGVHPATIADRLIKMLNARVPEYTQQSKVMVQKHGKPSRIVRYWLPITVGILSSSTILRYLVNRKAEILTWIQEFGHTIRDFWINWCVEPTRKVIQTIRHDKDSEVSIMSKRSLEGDRSSLERMVVDFAVDNPGNATDTGSPLTDVEIASIRAKVREGDLTPVLKAYEKDLSSPLMGTIRGNLIRALLIQVQKTKVDVEVAMGGIDALLKSQELVFGFVGLTPGILVTIGISRWLSSTLTSRRGADASRKQGHMMRQLRNIDRVLTNSTPTEFGELYYKDHGLLLCEVHVLREAAHRVMPAQIFRDFVEDVEELVDVRTGVKKQRKVVNRIRWAWLRAARVEADQYGRLQQFEPNGEVGGRVSGHLAGAGWRSRRDTPVSRTSRVTFGICCLDITLLSVSVRRYSSAPHSCEQAKAADVVSFSLLSETLHPATPGPATTPNTHRLASTLLITHDRPVHSLPADIRLSPLYLSLPAAATLPHILPSPWQAKTATMTFSYDPTSASALLLIGDSGVGKSCCLLRFSEDSFTPSFITTIGIDFKIRTIELDNKRVKLQIWDTAGQERFRTITTAYYRGAMGILLVYDVTDEKSFNNIRTWFSNVEQHASEGVNKILIGNKCDWEEKRAVSTAQGQALADELKIPFIEVSAKSNINVEKAFFSLASDIKKRIIDSSGGGAQGGAQQGASQVDVGQGGGVAGAMGKNCC</sequence>
<protein>
    <recommendedName>
        <fullName evidence="18">NCA2-domain-containing protein</fullName>
    </recommendedName>
</protein>
<dbReference type="Pfam" id="PF08637">
    <property type="entry name" value="NCA2"/>
    <property type="match status" value="1"/>
</dbReference>
<evidence type="ECO:0000256" key="4">
    <source>
        <dbReference type="ARBA" id="ARBA00022448"/>
    </source>
</evidence>
<dbReference type="SMART" id="SM00175">
    <property type="entry name" value="RAB"/>
    <property type="match status" value="1"/>
</dbReference>
<dbReference type="OrthoDB" id="413313at2759"/>